<dbReference type="AlphaFoldDB" id="A0A418XRM7"/>
<sequence>MDATLMREAAMRILNSAVVLLLAAGLPAGALASAPGPAEAAPAANKLKPDPKLLKKKPIKRRAVRQVVEGVPRIAPPPTEAYGPTLYPSARGNAVTGTLPQPMLPSPLATVQPPSPVQVNSCIGNVCNDTSGTRYTGGVGNTVLDPQGRNCTRTGTTIQCF</sequence>
<reference evidence="2 3" key="1">
    <citation type="submission" date="2018-09" db="EMBL/GenBank/DDBJ databases">
        <authorList>
            <person name="Zhu H."/>
        </authorList>
    </citation>
    <scope>NUCLEOTIDE SEQUENCE [LARGE SCALE GENOMIC DNA]</scope>
    <source>
        <strain evidence="2 3">K1S02-61</strain>
    </source>
</reference>
<accession>A0A418XRM7</accession>
<keyword evidence="3" id="KW-1185">Reference proteome</keyword>
<dbReference type="EMBL" id="QYUP01000120">
    <property type="protein sequence ID" value="RJG15126.1"/>
    <property type="molecule type" value="Genomic_DNA"/>
</dbReference>
<organism evidence="2 3">
    <name type="scientific">Massilia cavernae</name>
    <dbReference type="NCBI Taxonomy" id="2320864"/>
    <lineage>
        <taxon>Bacteria</taxon>
        <taxon>Pseudomonadati</taxon>
        <taxon>Pseudomonadota</taxon>
        <taxon>Betaproteobacteria</taxon>
        <taxon>Burkholderiales</taxon>
        <taxon>Oxalobacteraceae</taxon>
        <taxon>Telluria group</taxon>
        <taxon>Massilia</taxon>
    </lineage>
</organism>
<name>A0A418XRM7_9BURK</name>
<feature type="signal peptide" evidence="1">
    <location>
        <begin position="1"/>
        <end position="32"/>
    </location>
</feature>
<comment type="caution">
    <text evidence="2">The sequence shown here is derived from an EMBL/GenBank/DDBJ whole genome shotgun (WGS) entry which is preliminary data.</text>
</comment>
<keyword evidence="1" id="KW-0732">Signal</keyword>
<gene>
    <name evidence="2" type="ORF">D3872_14700</name>
</gene>
<feature type="chain" id="PRO_5019147698" description="Secreted protein" evidence="1">
    <location>
        <begin position="33"/>
        <end position="161"/>
    </location>
</feature>
<proteinExistence type="predicted"/>
<protein>
    <recommendedName>
        <fullName evidence="4">Secreted protein</fullName>
    </recommendedName>
</protein>
<evidence type="ECO:0000313" key="3">
    <source>
        <dbReference type="Proteomes" id="UP000284006"/>
    </source>
</evidence>
<evidence type="ECO:0008006" key="4">
    <source>
        <dbReference type="Google" id="ProtNLM"/>
    </source>
</evidence>
<dbReference type="Proteomes" id="UP000284006">
    <property type="component" value="Unassembled WGS sequence"/>
</dbReference>
<evidence type="ECO:0000256" key="1">
    <source>
        <dbReference type="SAM" id="SignalP"/>
    </source>
</evidence>
<evidence type="ECO:0000313" key="2">
    <source>
        <dbReference type="EMBL" id="RJG15126.1"/>
    </source>
</evidence>